<dbReference type="EMBL" id="HBEZ01002052">
    <property type="protein sequence ID" value="CAD8623527.1"/>
    <property type="molecule type" value="Transcribed_RNA"/>
</dbReference>
<reference evidence="2" key="1">
    <citation type="submission" date="2021-01" db="EMBL/GenBank/DDBJ databases">
        <authorList>
            <person name="Corre E."/>
            <person name="Pelletier E."/>
            <person name="Niang G."/>
            <person name="Scheremetjew M."/>
            <person name="Finn R."/>
            <person name="Kale V."/>
            <person name="Holt S."/>
            <person name="Cochrane G."/>
            <person name="Meng A."/>
            <person name="Brown T."/>
            <person name="Cohen L."/>
        </authorList>
    </citation>
    <scope>NUCLEOTIDE SEQUENCE</scope>
    <source>
        <strain evidence="2">CCAP979/52</strain>
    </source>
</reference>
<accession>A0A7S0QD11</accession>
<protein>
    <submittedName>
        <fullName evidence="2">Uncharacterized protein</fullName>
    </submittedName>
</protein>
<keyword evidence="1" id="KW-0472">Membrane</keyword>
<dbReference type="AlphaFoldDB" id="A0A7S0QD11"/>
<proteinExistence type="predicted"/>
<evidence type="ECO:0000256" key="1">
    <source>
        <dbReference type="SAM" id="Phobius"/>
    </source>
</evidence>
<organism evidence="2">
    <name type="scientific">Cryptomonas curvata</name>
    <dbReference type="NCBI Taxonomy" id="233186"/>
    <lineage>
        <taxon>Eukaryota</taxon>
        <taxon>Cryptophyceae</taxon>
        <taxon>Cryptomonadales</taxon>
        <taxon>Cryptomonadaceae</taxon>
        <taxon>Cryptomonas</taxon>
    </lineage>
</organism>
<keyword evidence="1" id="KW-1133">Transmembrane helix</keyword>
<feature type="transmembrane region" description="Helical" evidence="1">
    <location>
        <begin position="103"/>
        <end position="122"/>
    </location>
</feature>
<evidence type="ECO:0000313" key="2">
    <source>
        <dbReference type="EMBL" id="CAD8623527.1"/>
    </source>
</evidence>
<name>A0A7S0QD11_9CRYP</name>
<keyword evidence="1" id="KW-0812">Transmembrane</keyword>
<sequence length="125" mass="13431">MQACAYLNATINPNYCKVGGDICRSYLFTMNWAGGCNVDADCLGDEAIAYKSKSLCCSVRKELINVQCTGFSADALKAYVENLKASSPPACKDTDCVSVASTVHSPLLFSFVMAIIIAVLFLHDN</sequence>
<gene>
    <name evidence="2" type="ORF">CCUR1050_LOCUS1202</name>
</gene>